<dbReference type="EMBL" id="CP033579">
    <property type="protein sequence ID" value="AYV25049.1"/>
    <property type="molecule type" value="Genomic_DNA"/>
</dbReference>
<dbReference type="Proteomes" id="UP000279760">
    <property type="component" value="Plasmid unnamed"/>
</dbReference>
<keyword evidence="1" id="KW-0614">Plasmid</keyword>
<dbReference type="PROSITE" id="PS51257">
    <property type="entry name" value="PROKAR_LIPOPROTEIN"/>
    <property type="match status" value="1"/>
</dbReference>
<name>A0A3G4VLI6_9VIBR</name>
<protein>
    <submittedName>
        <fullName evidence="1">Type III secretion protein</fullName>
    </submittedName>
</protein>
<sequence>MKKLWCFLIVFLTGCNEQGLVEVASFESANIANQVLVLLDKRDLSAKLEKNKEGYLVYVDKSIEIKARELLTQFNFYFQSEGLNDLLESKFASLSKLELVKSNLLETREIYNKLSVIPNVLRVSVGVRGEKNKRVSVLIISLDEMDSSQKNNIERFLKGLVGEEDTLTISYLVQMANSNESV</sequence>
<dbReference type="RefSeq" id="WP_124942338.1">
    <property type="nucleotide sequence ID" value="NZ_CP033579.1"/>
</dbReference>
<dbReference type="AlphaFoldDB" id="A0A3G4VLI6"/>
<organism evidence="1 2">
    <name type="scientific">Vibrio mediterranei</name>
    <dbReference type="NCBI Taxonomy" id="689"/>
    <lineage>
        <taxon>Bacteria</taxon>
        <taxon>Pseudomonadati</taxon>
        <taxon>Pseudomonadota</taxon>
        <taxon>Gammaproteobacteria</taxon>
        <taxon>Vibrionales</taxon>
        <taxon>Vibrionaceae</taxon>
        <taxon>Vibrio</taxon>
    </lineage>
</organism>
<gene>
    <name evidence="1" type="ORF">ECB94_27485</name>
</gene>
<reference evidence="1 2" key="1">
    <citation type="submission" date="2018-11" db="EMBL/GenBank/DDBJ databases">
        <title>Complete Genome Sequence of Vbrio mediterranei 117-T6: a Potential Pathogen Bacteria Isolated from the Conchocelis of Pyropia.</title>
        <authorList>
            <person name="Liu Q."/>
        </authorList>
    </citation>
    <scope>NUCLEOTIDE SEQUENCE [LARGE SCALE GENOMIC DNA]</scope>
    <source>
        <strain evidence="1 2">117-T6</strain>
        <plasmid evidence="1 2">unnamed</plasmid>
    </source>
</reference>
<proteinExistence type="predicted"/>
<accession>A0A3G4VLI6</accession>
<evidence type="ECO:0000313" key="1">
    <source>
        <dbReference type="EMBL" id="AYV25049.1"/>
    </source>
</evidence>
<evidence type="ECO:0000313" key="2">
    <source>
        <dbReference type="Proteomes" id="UP000279760"/>
    </source>
</evidence>
<geneLocation type="plasmid" evidence="1">
    <name>unnamed</name>
</geneLocation>